<accession>A0A941ENC5</accession>
<dbReference type="InterPro" id="IPR046858">
    <property type="entry name" value="ChrB_N"/>
</dbReference>
<evidence type="ECO:0000313" key="3">
    <source>
        <dbReference type="Proteomes" id="UP000675781"/>
    </source>
</evidence>
<dbReference type="RefSeq" id="WP_212528075.1">
    <property type="nucleotide sequence ID" value="NZ_JAGSOG010000034.1"/>
</dbReference>
<comment type="caution">
    <text evidence="2">The sequence shown here is derived from an EMBL/GenBank/DDBJ whole genome shotgun (WGS) entry which is preliminary data.</text>
</comment>
<evidence type="ECO:0000313" key="2">
    <source>
        <dbReference type="EMBL" id="MBR7833553.1"/>
    </source>
</evidence>
<dbReference type="Pfam" id="PF20229">
    <property type="entry name" value="ChrB_N"/>
    <property type="match status" value="1"/>
</dbReference>
<dbReference type="EMBL" id="JAGSOG010000034">
    <property type="protein sequence ID" value="MBR7833553.1"/>
    <property type="molecule type" value="Genomic_DNA"/>
</dbReference>
<proteinExistence type="predicted"/>
<dbReference type="Proteomes" id="UP000675781">
    <property type="component" value="Unassembled WGS sequence"/>
</dbReference>
<evidence type="ECO:0000259" key="1">
    <source>
        <dbReference type="Pfam" id="PF20229"/>
    </source>
</evidence>
<dbReference type="AlphaFoldDB" id="A0A941ENC5"/>
<keyword evidence="3" id="KW-1185">Reference proteome</keyword>
<reference evidence="2" key="1">
    <citation type="submission" date="2021-04" db="EMBL/GenBank/DDBJ databases">
        <title>Genome based classification of Actinospica acidithermotolerans sp. nov., an actinobacterium isolated from an Indonesian hot spring.</title>
        <authorList>
            <person name="Kusuma A.B."/>
            <person name="Putra K.E."/>
            <person name="Nafisah S."/>
            <person name="Loh J."/>
            <person name="Nouioui I."/>
            <person name="Goodfellow M."/>
        </authorList>
    </citation>
    <scope>NUCLEOTIDE SEQUENCE</scope>
    <source>
        <strain evidence="2">CSCA 57</strain>
    </source>
</reference>
<name>A0A941ENC5_9ACTN</name>
<protein>
    <recommendedName>
        <fullName evidence="1">ChrB N-terminal domain-containing protein</fullName>
    </recommendedName>
</protein>
<gene>
    <name evidence="2" type="ORF">KDL01_09765</name>
</gene>
<feature type="domain" description="ChrB N-terminal" evidence="1">
    <location>
        <begin position="44"/>
        <end position="198"/>
    </location>
</feature>
<organism evidence="2 3">
    <name type="scientific">Actinospica durhamensis</name>
    <dbReference type="NCBI Taxonomy" id="1508375"/>
    <lineage>
        <taxon>Bacteria</taxon>
        <taxon>Bacillati</taxon>
        <taxon>Actinomycetota</taxon>
        <taxon>Actinomycetes</taxon>
        <taxon>Catenulisporales</taxon>
        <taxon>Actinospicaceae</taxon>
        <taxon>Actinospica</taxon>
    </lineage>
</organism>
<sequence length="201" mass="22215">MSEEAQNSSQSQAQPAAQLSPAAAESTGWLVLIYRIPSEPTRLRATVWRRLKGLGAVYLQNSVATLPAGAGSERALRKLRREILDMGGTAQLLSSTALAGQSDILAVFQAARDDEYEEIVDKCQDFHGQLQKEYDAGHFTYAELEENEEDLVKLRNWLAKITERDVFGAPRRTATLEALASCEQALEEYAARVYAEEAEGH</sequence>